<proteinExistence type="predicted"/>
<gene>
    <name evidence="2" type="ORF">ASZ90_010917</name>
</gene>
<dbReference type="Pfam" id="PF02469">
    <property type="entry name" value="Fasciclin"/>
    <property type="match status" value="1"/>
</dbReference>
<dbReference type="PANTHER" id="PTHR10900">
    <property type="entry name" value="PERIOSTIN-RELATED"/>
    <property type="match status" value="1"/>
</dbReference>
<sequence>MKNIIETAREDGRFTLFLGAIHLAGMEEILIGEDLYTVLAPTNDAFDAIPQERMNEILQDQAQLSDILKYHIVPGRLTRQDLTESKSTRTLQGGMVEISVSEGETRINGAEIIDADIECTNGLLHATDAVLVPGLKGTAAAAR</sequence>
<dbReference type="PANTHER" id="PTHR10900:SF77">
    <property type="entry name" value="FI19380P1"/>
    <property type="match status" value="1"/>
</dbReference>
<name>A0A0W8FEU8_9ZZZZ</name>
<reference evidence="2" key="1">
    <citation type="journal article" date="2015" name="Proc. Natl. Acad. Sci. U.S.A.">
        <title>Networks of energetic and metabolic interactions define dynamics in microbial communities.</title>
        <authorList>
            <person name="Embree M."/>
            <person name="Liu J.K."/>
            <person name="Al-Bassam M.M."/>
            <person name="Zengler K."/>
        </authorList>
    </citation>
    <scope>NUCLEOTIDE SEQUENCE</scope>
</reference>
<dbReference type="PROSITE" id="PS50213">
    <property type="entry name" value="FAS1"/>
    <property type="match status" value="1"/>
</dbReference>
<dbReference type="EMBL" id="LNQE01001297">
    <property type="protein sequence ID" value="KUG19380.1"/>
    <property type="molecule type" value="Genomic_DNA"/>
</dbReference>
<protein>
    <submittedName>
        <fullName evidence="2">Secreted and surface protein</fullName>
    </submittedName>
</protein>
<comment type="caution">
    <text evidence="2">The sequence shown here is derived from an EMBL/GenBank/DDBJ whole genome shotgun (WGS) entry which is preliminary data.</text>
</comment>
<dbReference type="SUPFAM" id="SSF82153">
    <property type="entry name" value="FAS1 domain"/>
    <property type="match status" value="1"/>
</dbReference>
<dbReference type="Gene3D" id="2.30.180.10">
    <property type="entry name" value="FAS1 domain"/>
    <property type="match status" value="1"/>
</dbReference>
<organism evidence="2">
    <name type="scientific">hydrocarbon metagenome</name>
    <dbReference type="NCBI Taxonomy" id="938273"/>
    <lineage>
        <taxon>unclassified sequences</taxon>
        <taxon>metagenomes</taxon>
        <taxon>ecological metagenomes</taxon>
    </lineage>
</organism>
<evidence type="ECO:0000259" key="1">
    <source>
        <dbReference type="PROSITE" id="PS50213"/>
    </source>
</evidence>
<dbReference type="SMART" id="SM00554">
    <property type="entry name" value="FAS1"/>
    <property type="match status" value="1"/>
</dbReference>
<dbReference type="FunFam" id="2.30.180.10:FF:000014">
    <property type="entry name" value="Stabilin 1"/>
    <property type="match status" value="1"/>
</dbReference>
<accession>A0A0W8FEU8</accession>
<feature type="domain" description="FAS1" evidence="1">
    <location>
        <begin position="1"/>
        <end position="131"/>
    </location>
</feature>
<dbReference type="InterPro" id="IPR050904">
    <property type="entry name" value="Adhesion/Biosynth-related"/>
</dbReference>
<dbReference type="AlphaFoldDB" id="A0A0W8FEU8"/>
<dbReference type="InterPro" id="IPR000782">
    <property type="entry name" value="FAS1_domain"/>
</dbReference>
<evidence type="ECO:0000313" key="2">
    <source>
        <dbReference type="EMBL" id="KUG19380.1"/>
    </source>
</evidence>
<dbReference type="InterPro" id="IPR036378">
    <property type="entry name" value="FAS1_dom_sf"/>
</dbReference>